<dbReference type="InterPro" id="IPR026406">
    <property type="entry name" value="Ver/Plancto_CHP"/>
</dbReference>
<sequence length="142" mass="15913">MSLRDDLAEVLSRDPRYPIQAYAFVLEALESTKIDKKKSRARVQPRGKAPKKGLAASRHVTGRELCEGARRLALDHYGLMAISVLALWNIRSTSDIGEIVYNLIASGDLEKTPTDSRADFDNVFTFDEALRRNYVMALDEVA</sequence>
<dbReference type="AlphaFoldDB" id="L0DP26"/>
<evidence type="ECO:0000313" key="2">
    <source>
        <dbReference type="Proteomes" id="UP000010798"/>
    </source>
</evidence>
<dbReference type="HOGENOM" id="CLU_147987_0_0_0"/>
<organism evidence="1 2">
    <name type="scientific">Singulisphaera acidiphila (strain ATCC BAA-1392 / DSM 18658 / VKM B-2454 / MOB10)</name>
    <dbReference type="NCBI Taxonomy" id="886293"/>
    <lineage>
        <taxon>Bacteria</taxon>
        <taxon>Pseudomonadati</taxon>
        <taxon>Planctomycetota</taxon>
        <taxon>Planctomycetia</taxon>
        <taxon>Isosphaerales</taxon>
        <taxon>Isosphaeraceae</taxon>
        <taxon>Singulisphaera</taxon>
    </lineage>
</organism>
<dbReference type="eggNOG" id="ENOG503309Y">
    <property type="taxonomic scope" value="Bacteria"/>
</dbReference>
<gene>
    <name evidence="1" type="ordered locus">Sinac_7075</name>
</gene>
<dbReference type="KEGG" id="saci:Sinac_7075"/>
<dbReference type="NCBIfam" id="TIGR04138">
    <property type="entry name" value="Plancto_Ver_chp"/>
    <property type="match status" value="1"/>
</dbReference>
<dbReference type="Proteomes" id="UP000010798">
    <property type="component" value="Chromosome"/>
</dbReference>
<reference evidence="1 2" key="1">
    <citation type="submission" date="2012-02" db="EMBL/GenBank/DDBJ databases">
        <title>Complete sequence of chromosome of Singulisphaera acidiphila DSM 18658.</title>
        <authorList>
            <consortium name="US DOE Joint Genome Institute (JGI-PGF)"/>
            <person name="Lucas S."/>
            <person name="Copeland A."/>
            <person name="Lapidus A."/>
            <person name="Glavina del Rio T."/>
            <person name="Dalin E."/>
            <person name="Tice H."/>
            <person name="Bruce D."/>
            <person name="Goodwin L."/>
            <person name="Pitluck S."/>
            <person name="Peters L."/>
            <person name="Ovchinnikova G."/>
            <person name="Chertkov O."/>
            <person name="Kyrpides N."/>
            <person name="Mavromatis K."/>
            <person name="Ivanova N."/>
            <person name="Brettin T."/>
            <person name="Detter J.C."/>
            <person name="Han C."/>
            <person name="Larimer F."/>
            <person name="Land M."/>
            <person name="Hauser L."/>
            <person name="Markowitz V."/>
            <person name="Cheng J.-F."/>
            <person name="Hugenholtz P."/>
            <person name="Woyke T."/>
            <person name="Wu D."/>
            <person name="Tindall B."/>
            <person name="Pomrenke H."/>
            <person name="Brambilla E."/>
            <person name="Klenk H.-P."/>
            <person name="Eisen J.A."/>
        </authorList>
    </citation>
    <scope>NUCLEOTIDE SEQUENCE [LARGE SCALE GENOMIC DNA]</scope>
    <source>
        <strain evidence="2">ATCC BAA-1392 / DSM 18658 / VKM B-2454 / MOB10</strain>
    </source>
</reference>
<dbReference type="RefSeq" id="WP_015250201.1">
    <property type="nucleotide sequence ID" value="NC_019892.1"/>
</dbReference>
<evidence type="ECO:0008006" key="3">
    <source>
        <dbReference type="Google" id="ProtNLM"/>
    </source>
</evidence>
<proteinExistence type="predicted"/>
<keyword evidence="2" id="KW-1185">Reference proteome</keyword>
<dbReference type="OrthoDB" id="282243at2"/>
<accession>L0DP26</accession>
<dbReference type="STRING" id="886293.Sinac_7075"/>
<evidence type="ECO:0000313" key="1">
    <source>
        <dbReference type="EMBL" id="AGA31129.1"/>
    </source>
</evidence>
<protein>
    <recommendedName>
        <fullName evidence="3">Verruc_Plancto-restricted protein</fullName>
    </recommendedName>
</protein>
<dbReference type="EMBL" id="CP003364">
    <property type="protein sequence ID" value="AGA31129.1"/>
    <property type="molecule type" value="Genomic_DNA"/>
</dbReference>
<name>L0DP26_SINAD</name>